<dbReference type="InterPro" id="IPR045766">
    <property type="entry name" value="MCAfunc"/>
</dbReference>
<dbReference type="PANTHER" id="PTHR45621">
    <property type="entry name" value="OS01G0588500 PROTEIN-RELATED"/>
    <property type="match status" value="1"/>
</dbReference>
<keyword evidence="4" id="KW-1185">Reference proteome</keyword>
<feature type="region of interest" description="Disordered" evidence="1">
    <location>
        <begin position="1"/>
        <end position="32"/>
    </location>
</feature>
<dbReference type="Pfam" id="PF00069">
    <property type="entry name" value="Pkinase"/>
    <property type="match status" value="1"/>
</dbReference>
<dbReference type="InterPro" id="IPR036537">
    <property type="entry name" value="Adaptor_Cbl_N_dom_sf"/>
</dbReference>
<proteinExistence type="predicted"/>
<organism evidence="3 4">
    <name type="scientific">Musa troglodytarum</name>
    <name type="common">fe'i banana</name>
    <dbReference type="NCBI Taxonomy" id="320322"/>
    <lineage>
        <taxon>Eukaryota</taxon>
        <taxon>Viridiplantae</taxon>
        <taxon>Streptophyta</taxon>
        <taxon>Embryophyta</taxon>
        <taxon>Tracheophyta</taxon>
        <taxon>Spermatophyta</taxon>
        <taxon>Magnoliopsida</taxon>
        <taxon>Liliopsida</taxon>
        <taxon>Zingiberales</taxon>
        <taxon>Musaceae</taxon>
        <taxon>Musa</taxon>
    </lineage>
</organism>
<dbReference type="GO" id="GO:0004672">
    <property type="term" value="F:protein kinase activity"/>
    <property type="evidence" value="ECO:0007669"/>
    <property type="project" value="InterPro"/>
</dbReference>
<dbReference type="InterPro" id="IPR011009">
    <property type="entry name" value="Kinase-like_dom_sf"/>
</dbReference>
<dbReference type="Proteomes" id="UP001055439">
    <property type="component" value="Chromosome 5"/>
</dbReference>
<accession>A0A9E7K4U4</accession>
<dbReference type="CDD" id="cd21037">
    <property type="entry name" value="MLKL_NTD"/>
    <property type="match status" value="1"/>
</dbReference>
<protein>
    <submittedName>
        <fullName evidence="3">STYKc</fullName>
    </submittedName>
</protein>
<evidence type="ECO:0000259" key="2">
    <source>
        <dbReference type="PROSITE" id="PS50011"/>
    </source>
</evidence>
<dbReference type="Gene3D" id="1.10.510.10">
    <property type="entry name" value="Transferase(Phosphotransferase) domain 1"/>
    <property type="match status" value="1"/>
</dbReference>
<sequence length="554" mass="62392">MLSDVGGRRRNRPTELWLQGRRHSASWTSPNTEKSDLILSSLASQNAKEFSGEDRPSRQHLSPDLKSFGIMASAVLAVTGQIANVAQLAGLDAVRLIVLIVEAAAKARILKKNCRELADYLRLIGDLLEPLDMSDLKTYPETRAALEELENVLKKAYILVNICQKRSFLYLMAMGWMLEHRFQKVEADIERYLRIMPLVNLVDVQRARKANLQMGSLPSETPGFRVENEFLGIFRRSNRLHVEKPASSGIGVEVEAGPDLRTFQLSQLKLATRNFSHGNIVGEAEFAVVYKGRMDDQFVAVKRWELNTDQGLPEWVTEMKVLRKLSHPNLVRLLGYCKEENALHLVYEFMPNGSLQHHLLEKGKPLSWRRRIKIAIGAARCLRFLHKSDKCIVHRDVKPSVILLDSDFNAKLSGLGWSSAGLTRRRRRVSRHVVGTPGYMDPRCITTGHLDAKTDVYAFGMVLLQMLTGRKVFDPDRPRAERDLAQFAKPHLSADGEELASLMDPKLNGAYPPAAASQLARITEACIETEHKLRPTMNDVVKALEKIDAIRIGD</sequence>
<dbReference type="GO" id="GO:0007166">
    <property type="term" value="P:cell surface receptor signaling pathway"/>
    <property type="evidence" value="ECO:0007669"/>
    <property type="project" value="InterPro"/>
</dbReference>
<dbReference type="GO" id="GO:0005524">
    <property type="term" value="F:ATP binding"/>
    <property type="evidence" value="ECO:0007669"/>
    <property type="project" value="InterPro"/>
</dbReference>
<dbReference type="InterPro" id="IPR050823">
    <property type="entry name" value="Plant_Ser_Thr_Prot_Kinase"/>
</dbReference>
<dbReference type="SUPFAM" id="SSF56112">
    <property type="entry name" value="Protein kinase-like (PK-like)"/>
    <property type="match status" value="1"/>
</dbReference>
<dbReference type="InterPro" id="IPR000719">
    <property type="entry name" value="Prot_kinase_dom"/>
</dbReference>
<dbReference type="OrthoDB" id="5337378at2759"/>
<dbReference type="FunFam" id="1.10.510.10:FF:000095">
    <property type="entry name" value="protein STRUBBELIG-RECEPTOR FAMILY 8"/>
    <property type="match status" value="1"/>
</dbReference>
<dbReference type="Gene3D" id="1.20.930.20">
    <property type="entry name" value="Adaptor protein Cbl, N-terminal domain"/>
    <property type="match status" value="1"/>
</dbReference>
<feature type="domain" description="Protein kinase" evidence="2">
    <location>
        <begin position="275"/>
        <end position="547"/>
    </location>
</feature>
<reference evidence="3" key="1">
    <citation type="submission" date="2022-05" db="EMBL/GenBank/DDBJ databases">
        <title>The Musa troglodytarum L. genome provides insights into the mechanism of non-climacteric behaviour and enrichment of carotenoids.</title>
        <authorList>
            <person name="Wang J."/>
        </authorList>
    </citation>
    <scope>NUCLEOTIDE SEQUENCE</scope>
    <source>
        <tissue evidence="3">Leaf</tissue>
    </source>
</reference>
<dbReference type="AlphaFoldDB" id="A0A9E7K4U4"/>
<evidence type="ECO:0000313" key="3">
    <source>
        <dbReference type="EMBL" id="URE03892.1"/>
    </source>
</evidence>
<evidence type="ECO:0000256" key="1">
    <source>
        <dbReference type="SAM" id="MobiDB-lite"/>
    </source>
</evidence>
<dbReference type="PROSITE" id="PS50011">
    <property type="entry name" value="PROTEIN_KINASE_DOM"/>
    <property type="match status" value="1"/>
</dbReference>
<dbReference type="InterPro" id="IPR059179">
    <property type="entry name" value="MLKL-like_MCAfunc"/>
</dbReference>
<dbReference type="Pfam" id="PF19584">
    <property type="entry name" value="MCAfunc"/>
    <property type="match status" value="1"/>
</dbReference>
<dbReference type="Gene3D" id="3.30.200.20">
    <property type="entry name" value="Phosphorylase Kinase, domain 1"/>
    <property type="match status" value="1"/>
</dbReference>
<evidence type="ECO:0000313" key="4">
    <source>
        <dbReference type="Proteomes" id="UP001055439"/>
    </source>
</evidence>
<name>A0A9E7K4U4_9LILI</name>
<gene>
    <name evidence="3" type="ORF">MUK42_10606</name>
</gene>
<dbReference type="EMBL" id="CP097507">
    <property type="protein sequence ID" value="URE03892.1"/>
    <property type="molecule type" value="Genomic_DNA"/>
</dbReference>